<evidence type="ECO:0000259" key="1">
    <source>
        <dbReference type="PROSITE" id="PS51186"/>
    </source>
</evidence>
<dbReference type="OrthoDB" id="273614at2"/>
<keyword evidence="2" id="KW-0808">Transferase</keyword>
<sequence length="208" mass="22198">MLTVRRARIDEFDAVLDFYTQMIDQMQGTDFDVRWRHGEHPSPAFLRESLEAGQVIIGLLGEGEDVKSAGCEVAASEAATSGAGVSPAGAVDGEGAVIASAMVVNHEGAPGYAAVSWDVDAAPEQVGVLHVVATLPAYHGRGFARQLLRGGIEIARGDGLVALRLDTFPHNIRGRGLYKSCGFTDHGLWTVHYPALGDIQVVMYELLL</sequence>
<dbReference type="Pfam" id="PF00583">
    <property type="entry name" value="Acetyltransf_1"/>
    <property type="match status" value="1"/>
</dbReference>
<dbReference type="EMBL" id="WSRR01000023">
    <property type="protein sequence ID" value="MVX61538.1"/>
    <property type="molecule type" value="Genomic_DNA"/>
</dbReference>
<protein>
    <submittedName>
        <fullName evidence="2">GNAT family N-acetyltransferase</fullName>
    </submittedName>
</protein>
<organism evidence="2 3">
    <name type="scientific">Adlercreutzia mucosicola</name>
    <dbReference type="NCBI Taxonomy" id="580026"/>
    <lineage>
        <taxon>Bacteria</taxon>
        <taxon>Bacillati</taxon>
        <taxon>Actinomycetota</taxon>
        <taxon>Coriobacteriia</taxon>
        <taxon>Eggerthellales</taxon>
        <taxon>Eggerthellaceae</taxon>
        <taxon>Adlercreutzia</taxon>
    </lineage>
</organism>
<proteinExistence type="predicted"/>
<comment type="caution">
    <text evidence="2">The sequence shown here is derived from an EMBL/GenBank/DDBJ whole genome shotgun (WGS) entry which is preliminary data.</text>
</comment>
<reference evidence="2 3" key="1">
    <citation type="submission" date="2019-12" db="EMBL/GenBank/DDBJ databases">
        <title>Microbes associate with the intestines of laboratory mice.</title>
        <authorList>
            <person name="Navarre W."/>
            <person name="Wong E."/>
        </authorList>
    </citation>
    <scope>NUCLEOTIDE SEQUENCE [LARGE SCALE GENOMIC DNA]</scope>
    <source>
        <strain evidence="2 3">NM66_B29</strain>
    </source>
</reference>
<dbReference type="InterPro" id="IPR016181">
    <property type="entry name" value="Acyl_CoA_acyltransferase"/>
</dbReference>
<dbReference type="PROSITE" id="PS51186">
    <property type="entry name" value="GNAT"/>
    <property type="match status" value="1"/>
</dbReference>
<keyword evidence="3" id="KW-1185">Reference proteome</keyword>
<name>A0A6N8JNV8_9ACTN</name>
<dbReference type="InterPro" id="IPR000182">
    <property type="entry name" value="GNAT_dom"/>
</dbReference>
<dbReference type="AlphaFoldDB" id="A0A6N8JNV8"/>
<feature type="domain" description="N-acetyltransferase" evidence="1">
    <location>
        <begin position="2"/>
        <end position="208"/>
    </location>
</feature>
<accession>A0A6N8JNV8</accession>
<dbReference type="CDD" id="cd04301">
    <property type="entry name" value="NAT_SF"/>
    <property type="match status" value="1"/>
</dbReference>
<dbReference type="GO" id="GO:0016747">
    <property type="term" value="F:acyltransferase activity, transferring groups other than amino-acyl groups"/>
    <property type="evidence" value="ECO:0007669"/>
    <property type="project" value="InterPro"/>
</dbReference>
<dbReference type="Proteomes" id="UP000463388">
    <property type="component" value="Unassembled WGS sequence"/>
</dbReference>
<dbReference type="SUPFAM" id="SSF55729">
    <property type="entry name" value="Acyl-CoA N-acyltransferases (Nat)"/>
    <property type="match status" value="1"/>
</dbReference>
<dbReference type="Gene3D" id="3.40.630.30">
    <property type="match status" value="1"/>
</dbReference>
<gene>
    <name evidence="2" type="ORF">GKZ27_08735</name>
</gene>
<dbReference type="RefSeq" id="WP_028027824.1">
    <property type="nucleotide sequence ID" value="NZ_JANJZH010000035.1"/>
</dbReference>
<evidence type="ECO:0000313" key="2">
    <source>
        <dbReference type="EMBL" id="MVX61538.1"/>
    </source>
</evidence>
<evidence type="ECO:0000313" key="3">
    <source>
        <dbReference type="Proteomes" id="UP000463388"/>
    </source>
</evidence>